<dbReference type="EMBL" id="JAFMPT010000008">
    <property type="protein sequence ID" value="MCC1484459.1"/>
    <property type="molecule type" value="Genomic_DNA"/>
</dbReference>
<sequence>MKKVTFFTITFSLIGMIAIAQKKKDLLLKIEMLKSELNEMQENLAVSQRNEKVNEAKLLTLKEQNSQLKETNASFLKNITLLTEASKKKSENVSNTLQSLKEKENQIKYIGEALAQRDSLKLITLTQLKKELINSSISVKLNNETITLSIPNTLLFENTDKNFEVNENGKKALEQLSKLMNNNPEIKITVQGNSNAIKFEDKTSIDNWDLSSRQAASVVRVLQNQYSIDPKRMNAMGKSEYATTGVDTVTRIIIDPNYSAFYTLVSEYMKNKF</sequence>
<proteinExistence type="predicted"/>
<dbReference type="RefSeq" id="WP_227476906.1">
    <property type="nucleotide sequence ID" value="NZ_JAFMPT010000008.1"/>
</dbReference>
<dbReference type="InterPro" id="IPR006665">
    <property type="entry name" value="OmpA-like"/>
</dbReference>
<feature type="domain" description="OmpA-like" evidence="3">
    <location>
        <begin position="143"/>
        <end position="268"/>
    </location>
</feature>
<evidence type="ECO:0000313" key="5">
    <source>
        <dbReference type="Proteomes" id="UP000778797"/>
    </source>
</evidence>
<dbReference type="PROSITE" id="PS51123">
    <property type="entry name" value="OMPA_2"/>
    <property type="match status" value="1"/>
</dbReference>
<dbReference type="PANTHER" id="PTHR30329:SF21">
    <property type="entry name" value="LIPOPROTEIN YIAD-RELATED"/>
    <property type="match status" value="1"/>
</dbReference>
<dbReference type="Pfam" id="PF00691">
    <property type="entry name" value="OmpA"/>
    <property type="match status" value="1"/>
</dbReference>
<gene>
    <name evidence="4" type="ORF">J1C55_07670</name>
</gene>
<dbReference type="SUPFAM" id="SSF103088">
    <property type="entry name" value="OmpA-like"/>
    <property type="match status" value="1"/>
</dbReference>
<reference evidence="4" key="2">
    <citation type="submission" date="2021-10" db="EMBL/GenBank/DDBJ databases">
        <title>Genome of Winogradskyella sp. E313.</title>
        <authorList>
            <person name="Zhou Y."/>
        </authorList>
    </citation>
    <scope>NUCLEOTIDE SEQUENCE</scope>
    <source>
        <strain evidence="4">E313</strain>
    </source>
</reference>
<organism evidence="4 5">
    <name type="scientific">Winogradskyella immobilis</name>
    <dbReference type="NCBI Taxonomy" id="2816852"/>
    <lineage>
        <taxon>Bacteria</taxon>
        <taxon>Pseudomonadati</taxon>
        <taxon>Bacteroidota</taxon>
        <taxon>Flavobacteriia</taxon>
        <taxon>Flavobacteriales</taxon>
        <taxon>Flavobacteriaceae</taxon>
        <taxon>Winogradskyella</taxon>
    </lineage>
</organism>
<evidence type="ECO:0000256" key="1">
    <source>
        <dbReference type="PROSITE-ProRule" id="PRU00473"/>
    </source>
</evidence>
<dbReference type="Proteomes" id="UP000778797">
    <property type="component" value="Unassembled WGS sequence"/>
</dbReference>
<dbReference type="InterPro" id="IPR050330">
    <property type="entry name" value="Bact_OuterMem_StrucFunc"/>
</dbReference>
<evidence type="ECO:0000313" key="4">
    <source>
        <dbReference type="EMBL" id="MCC1484459.1"/>
    </source>
</evidence>
<dbReference type="Gene3D" id="3.30.1330.60">
    <property type="entry name" value="OmpA-like domain"/>
    <property type="match status" value="1"/>
</dbReference>
<dbReference type="PANTHER" id="PTHR30329">
    <property type="entry name" value="STATOR ELEMENT OF FLAGELLAR MOTOR COMPLEX"/>
    <property type="match status" value="1"/>
</dbReference>
<accession>A0ABS8EMM3</accession>
<feature type="coiled-coil region" evidence="2">
    <location>
        <begin position="23"/>
        <end position="50"/>
    </location>
</feature>
<keyword evidence="2" id="KW-0175">Coiled coil</keyword>
<dbReference type="InterPro" id="IPR036737">
    <property type="entry name" value="OmpA-like_sf"/>
</dbReference>
<reference evidence="4" key="1">
    <citation type="submission" date="2021-03" db="EMBL/GenBank/DDBJ databases">
        <authorList>
            <person name="Ping X."/>
        </authorList>
    </citation>
    <scope>NUCLEOTIDE SEQUENCE</scope>
    <source>
        <strain evidence="4">E313</strain>
    </source>
</reference>
<evidence type="ECO:0000256" key="2">
    <source>
        <dbReference type="SAM" id="Coils"/>
    </source>
</evidence>
<protein>
    <submittedName>
        <fullName evidence="4">OmpA family protein</fullName>
    </submittedName>
</protein>
<name>A0ABS8EMM3_9FLAO</name>
<comment type="caution">
    <text evidence="4">The sequence shown here is derived from an EMBL/GenBank/DDBJ whole genome shotgun (WGS) entry which is preliminary data.</text>
</comment>
<keyword evidence="5" id="KW-1185">Reference proteome</keyword>
<keyword evidence="1" id="KW-0472">Membrane</keyword>
<evidence type="ECO:0000259" key="3">
    <source>
        <dbReference type="PROSITE" id="PS51123"/>
    </source>
</evidence>